<feature type="compositionally biased region" description="Basic and acidic residues" evidence="1">
    <location>
        <begin position="81"/>
        <end position="92"/>
    </location>
</feature>
<protein>
    <submittedName>
        <fullName evidence="2">Uncharacterized protein</fullName>
    </submittedName>
</protein>
<reference evidence="2" key="1">
    <citation type="submission" date="2013-11" db="EMBL/GenBank/DDBJ databases">
        <title>The Genome Sequence of Phytophthora parasitica CJ02B3.</title>
        <authorList>
            <consortium name="The Broad Institute Genomics Platform"/>
            <person name="Russ C."/>
            <person name="Tyler B."/>
            <person name="Panabieres F."/>
            <person name="Shan W."/>
            <person name="Tripathy S."/>
            <person name="Grunwald N."/>
            <person name="Machado M."/>
            <person name="Johnson C.S."/>
            <person name="Arredondo F."/>
            <person name="Hong C."/>
            <person name="Coffey M."/>
            <person name="Young S.K."/>
            <person name="Zeng Q."/>
            <person name="Gargeya S."/>
            <person name="Fitzgerald M."/>
            <person name="Abouelleil A."/>
            <person name="Alvarado L."/>
            <person name="Chapman S.B."/>
            <person name="Gainer-Dewar J."/>
            <person name="Goldberg J."/>
            <person name="Griggs A."/>
            <person name="Gujja S."/>
            <person name="Hansen M."/>
            <person name="Howarth C."/>
            <person name="Imamovic A."/>
            <person name="Ireland A."/>
            <person name="Larimer J."/>
            <person name="McCowan C."/>
            <person name="Murphy C."/>
            <person name="Pearson M."/>
            <person name="Poon T.W."/>
            <person name="Priest M."/>
            <person name="Roberts A."/>
            <person name="Saif S."/>
            <person name="Shea T."/>
            <person name="Sykes S."/>
            <person name="Wortman J."/>
            <person name="Nusbaum C."/>
            <person name="Birren B."/>
        </authorList>
    </citation>
    <scope>NUCLEOTIDE SEQUENCE [LARGE SCALE GENOMIC DNA]</scope>
    <source>
        <strain evidence="2">CJ02B3</strain>
    </source>
</reference>
<gene>
    <name evidence="2" type="ORF">L915_19083</name>
</gene>
<evidence type="ECO:0000256" key="1">
    <source>
        <dbReference type="SAM" id="MobiDB-lite"/>
    </source>
</evidence>
<feature type="region of interest" description="Disordered" evidence="1">
    <location>
        <begin position="24"/>
        <end position="44"/>
    </location>
</feature>
<dbReference type="Proteomes" id="UP000053236">
    <property type="component" value="Unassembled WGS sequence"/>
</dbReference>
<organism evidence="2">
    <name type="scientific">Phytophthora nicotianae</name>
    <name type="common">Potato buckeye rot agent</name>
    <name type="synonym">Phytophthora parasitica</name>
    <dbReference type="NCBI Taxonomy" id="4792"/>
    <lineage>
        <taxon>Eukaryota</taxon>
        <taxon>Sar</taxon>
        <taxon>Stramenopiles</taxon>
        <taxon>Oomycota</taxon>
        <taxon>Peronosporomycetes</taxon>
        <taxon>Peronosporales</taxon>
        <taxon>Peronosporaceae</taxon>
        <taxon>Phytophthora</taxon>
    </lineage>
</organism>
<dbReference type="AlphaFoldDB" id="W2FTG0"/>
<dbReference type="EMBL" id="KI689122">
    <property type="protein sequence ID" value="ETK74047.1"/>
    <property type="molecule type" value="Genomic_DNA"/>
</dbReference>
<evidence type="ECO:0000313" key="2">
    <source>
        <dbReference type="EMBL" id="ETK74047.1"/>
    </source>
</evidence>
<feature type="region of interest" description="Disordered" evidence="1">
    <location>
        <begin position="81"/>
        <end position="111"/>
    </location>
</feature>
<sequence>MGARKSVRGQSAWEVMEYLHQRKSDKALAPQVHEAPSNRLEHPHRRQIQIVTASRARKMYELVGRHQPVAKKRATVEKPRCGAGELLKESAKVGESPPCPRVPSEPQSVPL</sequence>
<accession>W2FTG0</accession>
<proteinExistence type="predicted"/>
<name>W2FTG0_PHYNI</name>